<dbReference type="InterPro" id="IPR023000">
    <property type="entry name" value="Shikimate_kinase_CS"/>
</dbReference>
<dbReference type="Proteomes" id="UP000289805">
    <property type="component" value="Unassembled WGS sequence"/>
</dbReference>
<dbReference type="GO" id="GO:0005524">
    <property type="term" value="F:ATP binding"/>
    <property type="evidence" value="ECO:0007669"/>
    <property type="project" value="UniProtKB-UniRule"/>
</dbReference>
<dbReference type="GO" id="GO:0009423">
    <property type="term" value="P:chorismate biosynthetic process"/>
    <property type="evidence" value="ECO:0007669"/>
    <property type="project" value="UniProtKB-UniRule"/>
</dbReference>
<evidence type="ECO:0000256" key="7">
    <source>
        <dbReference type="ARBA" id="ARBA00022777"/>
    </source>
</evidence>
<dbReference type="Gene3D" id="3.40.50.300">
    <property type="entry name" value="P-loop containing nucleotide triphosphate hydrolases"/>
    <property type="match status" value="1"/>
</dbReference>
<keyword evidence="7 11" id="KW-0418">Kinase</keyword>
<dbReference type="PRINTS" id="PR01100">
    <property type="entry name" value="SHIKIMTKNASE"/>
</dbReference>
<keyword evidence="15" id="KW-1185">Reference proteome</keyword>
<dbReference type="Proteomes" id="UP000290517">
    <property type="component" value="Unassembled WGS sequence"/>
</dbReference>
<evidence type="ECO:0000256" key="2">
    <source>
        <dbReference type="ARBA" id="ARBA00006997"/>
    </source>
</evidence>
<evidence type="ECO:0000256" key="6">
    <source>
        <dbReference type="ARBA" id="ARBA00022741"/>
    </source>
</evidence>
<keyword evidence="11" id="KW-0479">Metal-binding</keyword>
<dbReference type="EMBL" id="SDJR01000008">
    <property type="protein sequence ID" value="RXR24804.1"/>
    <property type="molecule type" value="Genomic_DNA"/>
</dbReference>
<organism evidence="13 14">
    <name type="scientific">Oerskovia turbata</name>
    <dbReference type="NCBI Taxonomy" id="1713"/>
    <lineage>
        <taxon>Bacteria</taxon>
        <taxon>Bacillati</taxon>
        <taxon>Actinomycetota</taxon>
        <taxon>Actinomycetes</taxon>
        <taxon>Micrococcales</taxon>
        <taxon>Cellulomonadaceae</taxon>
        <taxon>Oerskovia</taxon>
    </lineage>
</organism>
<keyword evidence="8 11" id="KW-0067">ATP-binding</keyword>
<dbReference type="PANTHER" id="PTHR21087:SF16">
    <property type="entry name" value="SHIKIMATE KINASE 1, CHLOROPLASTIC"/>
    <property type="match status" value="1"/>
</dbReference>
<evidence type="ECO:0000256" key="1">
    <source>
        <dbReference type="ARBA" id="ARBA00004842"/>
    </source>
</evidence>
<sequence length="190" mass="20013">MTTSTGPRVVLIGPPGSGKSTVANVLAERLGLAARDTDTDVEVLAGKTVADVFLEDGEPHFRDLEREAVTQALAVHEGVLALGGGAVLDEHSQVALEAYSAAGGTVVFLDVSLAHAGPRVGFNQARPLLLGNPRARWQALMEQRRPVYERLATVRVVTDARTPRQVAGEIEAALGGTSQDAAADRTRSEQ</sequence>
<dbReference type="STRING" id="1713.GCA_000718325_01866"/>
<feature type="binding site" evidence="11">
    <location>
        <position position="161"/>
    </location>
    <ligand>
        <name>ATP</name>
        <dbReference type="ChEBI" id="CHEBI:30616"/>
    </ligand>
</feature>
<feature type="binding site" evidence="11">
    <location>
        <position position="84"/>
    </location>
    <ligand>
        <name>substrate</name>
    </ligand>
</feature>
<dbReference type="CDD" id="cd00464">
    <property type="entry name" value="SK"/>
    <property type="match status" value="1"/>
</dbReference>
<feature type="binding site" evidence="11">
    <location>
        <position position="38"/>
    </location>
    <ligand>
        <name>substrate</name>
    </ligand>
</feature>
<keyword evidence="11" id="KW-0460">Magnesium</keyword>
<name>A0A4Q1KXL2_9CELL</name>
<protein>
    <recommendedName>
        <fullName evidence="3 11">Shikimate kinase</fullName>
        <shortName evidence="11">SK</shortName>
        <ecNumber evidence="3 11">2.7.1.71</ecNumber>
    </recommendedName>
</protein>
<dbReference type="Pfam" id="PF01202">
    <property type="entry name" value="SKI"/>
    <property type="match status" value="1"/>
</dbReference>
<comment type="caution">
    <text evidence="13">The sequence shown here is derived from an EMBL/GenBank/DDBJ whole genome shotgun (WGS) entry which is preliminary data.</text>
</comment>
<feature type="binding site" evidence="11">
    <location>
        <begin position="16"/>
        <end position="21"/>
    </location>
    <ligand>
        <name>ATP</name>
        <dbReference type="ChEBI" id="CHEBI:30616"/>
    </ligand>
</feature>
<dbReference type="AlphaFoldDB" id="A0A4Q1KXL2"/>
<dbReference type="EMBL" id="SDJQ01000009">
    <property type="protein sequence ID" value="RXR34992.1"/>
    <property type="molecule type" value="Genomic_DNA"/>
</dbReference>
<dbReference type="InterPro" id="IPR000623">
    <property type="entry name" value="Shikimate_kinase/TSH1"/>
</dbReference>
<dbReference type="PROSITE" id="PS01128">
    <property type="entry name" value="SHIKIMATE_KINASE"/>
    <property type="match status" value="1"/>
</dbReference>
<evidence type="ECO:0000313" key="14">
    <source>
        <dbReference type="Proteomes" id="UP000289805"/>
    </source>
</evidence>
<evidence type="ECO:0000256" key="3">
    <source>
        <dbReference type="ARBA" id="ARBA00012154"/>
    </source>
</evidence>
<dbReference type="GO" id="GO:0000287">
    <property type="term" value="F:magnesium ion binding"/>
    <property type="evidence" value="ECO:0007669"/>
    <property type="project" value="UniProtKB-UniRule"/>
</dbReference>
<dbReference type="GO" id="GO:0004765">
    <property type="term" value="F:shikimate kinase activity"/>
    <property type="evidence" value="ECO:0007669"/>
    <property type="project" value="UniProtKB-UniRule"/>
</dbReference>
<evidence type="ECO:0000256" key="11">
    <source>
        <dbReference type="HAMAP-Rule" id="MF_00109"/>
    </source>
</evidence>
<evidence type="ECO:0000256" key="4">
    <source>
        <dbReference type="ARBA" id="ARBA00022605"/>
    </source>
</evidence>
<dbReference type="RefSeq" id="WP_030151388.1">
    <property type="nucleotide sequence ID" value="NZ_JOFV01000007.1"/>
</dbReference>
<comment type="cofactor">
    <cofactor evidence="11">
        <name>Mg(2+)</name>
        <dbReference type="ChEBI" id="CHEBI:18420"/>
    </cofactor>
    <text evidence="11">Binds 1 Mg(2+) ion per subunit.</text>
</comment>
<feature type="binding site" evidence="11">
    <location>
        <position position="62"/>
    </location>
    <ligand>
        <name>substrate</name>
    </ligand>
</feature>
<keyword evidence="6 11" id="KW-0547">Nucleotide-binding</keyword>
<dbReference type="GO" id="GO:0009073">
    <property type="term" value="P:aromatic amino acid family biosynthetic process"/>
    <property type="evidence" value="ECO:0007669"/>
    <property type="project" value="UniProtKB-KW"/>
</dbReference>
<evidence type="ECO:0000313" key="13">
    <source>
        <dbReference type="EMBL" id="RXR34992.1"/>
    </source>
</evidence>
<keyword evidence="11" id="KW-0963">Cytoplasm</keyword>
<reference evidence="14 15" key="1">
    <citation type="submission" date="2019-01" db="EMBL/GenBank/DDBJ databases">
        <title>Oerskovia turbata Genome sequencing and assembly.</title>
        <authorList>
            <person name="Dou T."/>
        </authorList>
    </citation>
    <scope>NUCLEOTIDE SEQUENCE [LARGE SCALE GENOMIC DNA]</scope>
    <source>
        <strain evidence="13 14">JCM12123</strain>
        <strain evidence="12 15">JCM3160</strain>
    </source>
</reference>
<evidence type="ECO:0000256" key="10">
    <source>
        <dbReference type="ARBA" id="ARBA00048567"/>
    </source>
</evidence>
<gene>
    <name evidence="11" type="primary">aroK</name>
    <name evidence="12" type="ORF">EQW73_13280</name>
    <name evidence="13" type="ORF">EQW78_07300</name>
</gene>
<keyword evidence="4 11" id="KW-0028">Amino-acid biosynthesis</keyword>
<comment type="subcellular location">
    <subcellularLocation>
        <location evidence="11">Cytoplasm</location>
    </subcellularLocation>
</comment>
<dbReference type="InterPro" id="IPR031322">
    <property type="entry name" value="Shikimate/glucono_kinase"/>
</dbReference>
<dbReference type="SUPFAM" id="SSF52540">
    <property type="entry name" value="P-loop containing nucleoside triphosphate hydrolases"/>
    <property type="match status" value="1"/>
</dbReference>
<dbReference type="HAMAP" id="MF_00109">
    <property type="entry name" value="Shikimate_kinase"/>
    <property type="match status" value="1"/>
</dbReference>
<dbReference type="GO" id="GO:0005829">
    <property type="term" value="C:cytosol"/>
    <property type="evidence" value="ECO:0007669"/>
    <property type="project" value="TreeGrafter"/>
</dbReference>
<dbReference type="EC" id="2.7.1.71" evidence="3 11"/>
<keyword evidence="9 11" id="KW-0057">Aromatic amino acid biosynthesis</keyword>
<evidence type="ECO:0000256" key="9">
    <source>
        <dbReference type="ARBA" id="ARBA00023141"/>
    </source>
</evidence>
<evidence type="ECO:0000256" key="5">
    <source>
        <dbReference type="ARBA" id="ARBA00022679"/>
    </source>
</evidence>
<accession>A0A4Q1KXL2</accession>
<keyword evidence="5 11" id="KW-0808">Transferase</keyword>
<dbReference type="GO" id="GO:0008652">
    <property type="term" value="P:amino acid biosynthetic process"/>
    <property type="evidence" value="ECO:0007669"/>
    <property type="project" value="UniProtKB-KW"/>
</dbReference>
<feature type="binding site" evidence="11">
    <location>
        <position position="144"/>
    </location>
    <ligand>
        <name>substrate</name>
    </ligand>
</feature>
<dbReference type="PANTHER" id="PTHR21087">
    <property type="entry name" value="SHIKIMATE KINASE"/>
    <property type="match status" value="1"/>
</dbReference>
<evidence type="ECO:0000313" key="15">
    <source>
        <dbReference type="Proteomes" id="UP000290517"/>
    </source>
</evidence>
<proteinExistence type="inferred from homology"/>
<feature type="binding site" evidence="11">
    <location>
        <position position="20"/>
    </location>
    <ligand>
        <name>Mg(2+)</name>
        <dbReference type="ChEBI" id="CHEBI:18420"/>
    </ligand>
</feature>
<dbReference type="OrthoDB" id="9800332at2"/>
<comment type="similarity">
    <text evidence="2 11">Belongs to the shikimate kinase family.</text>
</comment>
<comment type="function">
    <text evidence="11">Catalyzes the specific phosphorylation of the 3-hydroxyl group of shikimic acid using ATP as a cosubstrate.</text>
</comment>
<feature type="binding site" evidence="11">
    <location>
        <position position="126"/>
    </location>
    <ligand>
        <name>ATP</name>
        <dbReference type="ChEBI" id="CHEBI:30616"/>
    </ligand>
</feature>
<dbReference type="UniPathway" id="UPA00053">
    <property type="reaction ID" value="UER00088"/>
</dbReference>
<dbReference type="InterPro" id="IPR027417">
    <property type="entry name" value="P-loop_NTPase"/>
</dbReference>
<evidence type="ECO:0000256" key="8">
    <source>
        <dbReference type="ARBA" id="ARBA00022840"/>
    </source>
</evidence>
<comment type="subunit">
    <text evidence="11">Monomer.</text>
</comment>
<comment type="catalytic activity">
    <reaction evidence="10 11">
        <text>shikimate + ATP = 3-phosphoshikimate + ADP + H(+)</text>
        <dbReference type="Rhea" id="RHEA:13121"/>
        <dbReference type="ChEBI" id="CHEBI:15378"/>
        <dbReference type="ChEBI" id="CHEBI:30616"/>
        <dbReference type="ChEBI" id="CHEBI:36208"/>
        <dbReference type="ChEBI" id="CHEBI:145989"/>
        <dbReference type="ChEBI" id="CHEBI:456216"/>
        <dbReference type="EC" id="2.7.1.71"/>
    </reaction>
</comment>
<comment type="pathway">
    <text evidence="1 11">Metabolic intermediate biosynthesis; chorismate biosynthesis; chorismate from D-erythrose 4-phosphate and phosphoenolpyruvate: step 5/7.</text>
</comment>
<evidence type="ECO:0000313" key="12">
    <source>
        <dbReference type="EMBL" id="RXR24804.1"/>
    </source>
</evidence>